<accession>A0A9Q4KPC0</accession>
<dbReference type="RefSeq" id="WP_274924408.1">
    <property type="nucleotide sequence ID" value="NZ_JAKELO010000002.1"/>
</dbReference>
<dbReference type="EMBL" id="JAKELO010000002">
    <property type="protein sequence ID" value="MDE4907760.1"/>
    <property type="molecule type" value="Genomic_DNA"/>
</dbReference>
<protein>
    <submittedName>
        <fullName evidence="1">Type II toxin-antitoxin system HicB family antitoxin</fullName>
    </submittedName>
</protein>
<dbReference type="InterPro" id="IPR035069">
    <property type="entry name" value="TTHA1013/TTHA0281-like"/>
</dbReference>
<dbReference type="AlphaFoldDB" id="A0A9Q4KPC0"/>
<dbReference type="Gene3D" id="3.30.160.250">
    <property type="match status" value="1"/>
</dbReference>
<comment type="caution">
    <text evidence="1">The sequence shown here is derived from an EMBL/GenBank/DDBJ whole genome shotgun (WGS) entry which is preliminary data.</text>
</comment>
<dbReference type="PANTHER" id="PTHR34504">
    <property type="entry name" value="ANTITOXIN HICB"/>
    <property type="match status" value="1"/>
</dbReference>
<name>A0A9Q4KPC0_9EURY</name>
<organism evidence="1 2">
    <name type="scientific">Methanogenium marinum</name>
    <dbReference type="NCBI Taxonomy" id="348610"/>
    <lineage>
        <taxon>Archaea</taxon>
        <taxon>Methanobacteriati</taxon>
        <taxon>Methanobacteriota</taxon>
        <taxon>Stenosarchaea group</taxon>
        <taxon>Methanomicrobia</taxon>
        <taxon>Methanomicrobiales</taxon>
        <taxon>Methanomicrobiaceae</taxon>
        <taxon>Methanogenium</taxon>
    </lineage>
</organism>
<dbReference type="InterPro" id="IPR051404">
    <property type="entry name" value="TA_system_antitoxin"/>
</dbReference>
<sequence length="61" mass="6885">MKTARRFTVIIEQDEDGIYVAEIPQIPGCHTQAGDVPTLMERTEEAAELCVLNHVRDRVSM</sequence>
<gene>
    <name evidence="1" type="ORF">L0665_03925</name>
</gene>
<proteinExistence type="predicted"/>
<reference evidence="1" key="1">
    <citation type="submission" date="2022-01" db="EMBL/GenBank/DDBJ databases">
        <title>Draft genome of Methanogenium marinum DSM 15558.</title>
        <authorList>
            <person name="Chen S.-C."/>
            <person name="You Y.-T."/>
        </authorList>
    </citation>
    <scope>NUCLEOTIDE SEQUENCE</scope>
    <source>
        <strain evidence="1">DSM 15558</strain>
    </source>
</reference>
<dbReference type="PANTHER" id="PTHR34504:SF2">
    <property type="entry name" value="UPF0150 PROTEIN SSL0259"/>
    <property type="match status" value="1"/>
</dbReference>
<keyword evidence="2" id="KW-1185">Reference proteome</keyword>
<dbReference type="SUPFAM" id="SSF143100">
    <property type="entry name" value="TTHA1013/TTHA0281-like"/>
    <property type="match status" value="1"/>
</dbReference>
<evidence type="ECO:0000313" key="1">
    <source>
        <dbReference type="EMBL" id="MDE4907760.1"/>
    </source>
</evidence>
<evidence type="ECO:0000313" key="2">
    <source>
        <dbReference type="Proteomes" id="UP001143747"/>
    </source>
</evidence>
<dbReference type="Proteomes" id="UP001143747">
    <property type="component" value="Unassembled WGS sequence"/>
</dbReference>